<accession>A0ABU2RGK8</accession>
<evidence type="ECO:0000256" key="1">
    <source>
        <dbReference type="ARBA" id="ARBA00001946"/>
    </source>
</evidence>
<dbReference type="EMBL" id="JAVREX010000003">
    <property type="protein sequence ID" value="MDT0427731.1"/>
    <property type="molecule type" value="Genomic_DNA"/>
</dbReference>
<dbReference type="Gene3D" id="3.40.50.1000">
    <property type="entry name" value="HAD superfamily/HAD-like"/>
    <property type="match status" value="1"/>
</dbReference>
<evidence type="ECO:0000256" key="5">
    <source>
        <dbReference type="ARBA" id="ARBA00023277"/>
    </source>
</evidence>
<dbReference type="NCBIfam" id="TIGR01509">
    <property type="entry name" value="HAD-SF-IA-v3"/>
    <property type="match status" value="1"/>
</dbReference>
<comment type="similarity">
    <text evidence="2">Belongs to the HAD-like hydrolase superfamily. CbbY/CbbZ/Gph/YieH family.</text>
</comment>
<sequence>MAAAASPVPGLRSVRAVVFDTDGVITDSAPMHAAAWKKAFDACLATHPGQRPFDETDDYRLHVDGLPRQDGAEAFLASRGIDLPPGSPDDPPGTDTVHAVTARKEEEFTRILHARPVSVWPGTVRLLHALRDERMPRAAASSSRHATELLDGAGLLDLFDAVVDGNESHRLGLPGKPDPALFTEAARRLGTPPRDTAVVEDALAGVEAGRRGGFGLVVGVDRTQGSGSADDLRRHGADVVVSDPGDLLSGGEDD</sequence>
<keyword evidence="5" id="KW-0119">Carbohydrate metabolism</keyword>
<dbReference type="InterPro" id="IPR051600">
    <property type="entry name" value="Beta-PGM-like"/>
</dbReference>
<keyword evidence="4" id="KW-0460">Magnesium</keyword>
<feature type="region of interest" description="Disordered" evidence="6">
    <location>
        <begin position="224"/>
        <end position="254"/>
    </location>
</feature>
<keyword evidence="8" id="KW-1185">Reference proteome</keyword>
<evidence type="ECO:0000256" key="2">
    <source>
        <dbReference type="ARBA" id="ARBA00006171"/>
    </source>
</evidence>
<dbReference type="RefSeq" id="WP_200697049.1">
    <property type="nucleotide sequence ID" value="NZ_JAVREX010000003.1"/>
</dbReference>
<organism evidence="7 8">
    <name type="scientific">Streptomyces salyersiae</name>
    <dbReference type="NCBI Taxonomy" id="3075530"/>
    <lineage>
        <taxon>Bacteria</taxon>
        <taxon>Bacillati</taxon>
        <taxon>Actinomycetota</taxon>
        <taxon>Actinomycetes</taxon>
        <taxon>Kitasatosporales</taxon>
        <taxon>Streptomycetaceae</taxon>
        <taxon>Streptomyces</taxon>
    </lineage>
</organism>
<dbReference type="Gene3D" id="1.10.150.240">
    <property type="entry name" value="Putative phosphatase, domain 2"/>
    <property type="match status" value="1"/>
</dbReference>
<dbReference type="SFLD" id="SFLDS00003">
    <property type="entry name" value="Haloacid_Dehalogenase"/>
    <property type="match status" value="1"/>
</dbReference>
<gene>
    <name evidence="7" type="ORF">RM649_08770</name>
</gene>
<name>A0ABU2RGK8_9ACTN</name>
<dbReference type="Proteomes" id="UP001183777">
    <property type="component" value="Unassembled WGS sequence"/>
</dbReference>
<dbReference type="GO" id="GO:0016787">
    <property type="term" value="F:hydrolase activity"/>
    <property type="evidence" value="ECO:0007669"/>
    <property type="project" value="UniProtKB-KW"/>
</dbReference>
<proteinExistence type="inferred from homology"/>
<reference evidence="8" key="1">
    <citation type="submission" date="2023-07" db="EMBL/GenBank/DDBJ databases">
        <title>30 novel species of actinomycetes from the DSMZ collection.</title>
        <authorList>
            <person name="Nouioui I."/>
        </authorList>
    </citation>
    <scope>NUCLEOTIDE SEQUENCE [LARGE SCALE GENOMIC DNA]</scope>
    <source>
        <strain evidence="8">DSM 41770</strain>
    </source>
</reference>
<keyword evidence="3" id="KW-0479">Metal-binding</keyword>
<dbReference type="InterPro" id="IPR023214">
    <property type="entry name" value="HAD_sf"/>
</dbReference>
<dbReference type="PANTHER" id="PTHR46193:SF18">
    <property type="entry name" value="HEXITOL PHOSPHATASE B"/>
    <property type="match status" value="1"/>
</dbReference>
<dbReference type="SFLD" id="SFLDG01129">
    <property type="entry name" value="C1.5:_HAD__Beta-PGM__Phosphata"/>
    <property type="match status" value="1"/>
</dbReference>
<dbReference type="Pfam" id="PF00702">
    <property type="entry name" value="Hydrolase"/>
    <property type="match status" value="1"/>
</dbReference>
<dbReference type="InterPro" id="IPR036412">
    <property type="entry name" value="HAD-like_sf"/>
</dbReference>
<protein>
    <submittedName>
        <fullName evidence="7">HAD-IA family hydrolase</fullName>
    </submittedName>
</protein>
<evidence type="ECO:0000313" key="7">
    <source>
        <dbReference type="EMBL" id="MDT0427731.1"/>
    </source>
</evidence>
<evidence type="ECO:0000256" key="4">
    <source>
        <dbReference type="ARBA" id="ARBA00022842"/>
    </source>
</evidence>
<evidence type="ECO:0000313" key="8">
    <source>
        <dbReference type="Proteomes" id="UP001183777"/>
    </source>
</evidence>
<dbReference type="SUPFAM" id="SSF56784">
    <property type="entry name" value="HAD-like"/>
    <property type="match status" value="1"/>
</dbReference>
<comment type="caution">
    <text evidence="7">The sequence shown here is derived from an EMBL/GenBank/DDBJ whole genome shotgun (WGS) entry which is preliminary data.</text>
</comment>
<dbReference type="PANTHER" id="PTHR46193">
    <property type="entry name" value="6-PHOSPHOGLUCONATE PHOSPHATASE"/>
    <property type="match status" value="1"/>
</dbReference>
<comment type="cofactor">
    <cofactor evidence="1">
        <name>Mg(2+)</name>
        <dbReference type="ChEBI" id="CHEBI:18420"/>
    </cofactor>
</comment>
<dbReference type="InterPro" id="IPR006439">
    <property type="entry name" value="HAD-SF_hydro_IA"/>
</dbReference>
<evidence type="ECO:0000256" key="6">
    <source>
        <dbReference type="SAM" id="MobiDB-lite"/>
    </source>
</evidence>
<keyword evidence="7" id="KW-0378">Hydrolase</keyword>
<evidence type="ECO:0000256" key="3">
    <source>
        <dbReference type="ARBA" id="ARBA00022723"/>
    </source>
</evidence>
<dbReference type="InterPro" id="IPR023198">
    <property type="entry name" value="PGP-like_dom2"/>
</dbReference>